<dbReference type="InterPro" id="IPR050101">
    <property type="entry name" value="CinA"/>
</dbReference>
<dbReference type="NCBIfam" id="TIGR00199">
    <property type="entry name" value="PncC_domain"/>
    <property type="match status" value="1"/>
</dbReference>
<evidence type="ECO:0000256" key="1">
    <source>
        <dbReference type="HAMAP-Rule" id="MF_00226"/>
    </source>
</evidence>
<feature type="domain" description="MoaB/Mog" evidence="2">
    <location>
        <begin position="6"/>
        <end position="184"/>
    </location>
</feature>
<comment type="caution">
    <text evidence="3">The sequence shown here is derived from an EMBL/GenBank/DDBJ whole genome shotgun (WGS) entry which is preliminary data.</text>
</comment>
<evidence type="ECO:0000313" key="3">
    <source>
        <dbReference type="EMBL" id="GAA4117596.1"/>
    </source>
</evidence>
<dbReference type="PANTHER" id="PTHR13939">
    <property type="entry name" value="NICOTINAMIDE-NUCLEOTIDE AMIDOHYDROLASE PNCC"/>
    <property type="match status" value="1"/>
</dbReference>
<dbReference type="EMBL" id="BAAAZH010000012">
    <property type="protein sequence ID" value="GAA4117596.1"/>
    <property type="molecule type" value="Genomic_DNA"/>
</dbReference>
<name>A0ABP7XIE5_9ACTN</name>
<dbReference type="NCBIfam" id="TIGR00200">
    <property type="entry name" value="cinA_nterm"/>
    <property type="match status" value="1"/>
</dbReference>
<evidence type="ECO:0000313" key="4">
    <source>
        <dbReference type="Proteomes" id="UP001501495"/>
    </source>
</evidence>
<gene>
    <name evidence="3" type="ORF">GCM10022215_18450</name>
</gene>
<dbReference type="NCBIfam" id="NF001813">
    <property type="entry name" value="PRK00549.1"/>
    <property type="match status" value="1"/>
</dbReference>
<dbReference type="Pfam" id="PF02464">
    <property type="entry name" value="CinA"/>
    <property type="match status" value="1"/>
</dbReference>
<reference evidence="4" key="1">
    <citation type="journal article" date="2019" name="Int. J. Syst. Evol. Microbiol.">
        <title>The Global Catalogue of Microorganisms (GCM) 10K type strain sequencing project: providing services to taxonomists for standard genome sequencing and annotation.</title>
        <authorList>
            <consortium name="The Broad Institute Genomics Platform"/>
            <consortium name="The Broad Institute Genome Sequencing Center for Infectious Disease"/>
            <person name="Wu L."/>
            <person name="Ma J."/>
        </authorList>
    </citation>
    <scope>NUCLEOTIDE SEQUENCE [LARGE SCALE GENOMIC DNA]</scope>
    <source>
        <strain evidence="4">JCM 16703</strain>
    </source>
</reference>
<dbReference type="PIRSF" id="PIRSF006728">
    <property type="entry name" value="CinA"/>
    <property type="match status" value="1"/>
</dbReference>
<dbReference type="InterPro" id="IPR036425">
    <property type="entry name" value="MoaB/Mog-like_dom_sf"/>
</dbReference>
<dbReference type="RefSeq" id="WP_344733042.1">
    <property type="nucleotide sequence ID" value="NZ_BAAAZH010000012.1"/>
</dbReference>
<dbReference type="SUPFAM" id="SSF53218">
    <property type="entry name" value="Molybdenum cofactor biosynthesis proteins"/>
    <property type="match status" value="1"/>
</dbReference>
<dbReference type="SUPFAM" id="SSF142433">
    <property type="entry name" value="CinA-like"/>
    <property type="match status" value="1"/>
</dbReference>
<dbReference type="Proteomes" id="UP001501495">
    <property type="component" value="Unassembled WGS sequence"/>
</dbReference>
<dbReference type="PANTHER" id="PTHR13939:SF0">
    <property type="entry name" value="NMN AMIDOHYDROLASE-LIKE PROTEIN YFAY"/>
    <property type="match status" value="1"/>
</dbReference>
<accession>A0ABP7XIE5</accession>
<dbReference type="InterPro" id="IPR008135">
    <property type="entry name" value="Competence-induced_CinA"/>
</dbReference>
<evidence type="ECO:0000259" key="2">
    <source>
        <dbReference type="SMART" id="SM00852"/>
    </source>
</evidence>
<dbReference type="InterPro" id="IPR001453">
    <property type="entry name" value="MoaB/Mog_dom"/>
</dbReference>
<dbReference type="InterPro" id="IPR008136">
    <property type="entry name" value="CinA_C"/>
</dbReference>
<dbReference type="InterPro" id="IPR036653">
    <property type="entry name" value="CinA-like_C"/>
</dbReference>
<keyword evidence="4" id="KW-1185">Reference proteome</keyword>
<dbReference type="SMART" id="SM00852">
    <property type="entry name" value="MoCF_biosynth"/>
    <property type="match status" value="1"/>
</dbReference>
<sequence>MAVRAAVVVTGTEVLTGRVQDANGPWLAERLRELGVDVGRTVVVGDRRDDLAAALRFLLADHDLVLTTGGLGPTADDLTAEVVAEVQGRAVHLDEQLEARIHGIVAALNARRGWSPPTEVTAAAVRKQALVPEEAVVLAPVGTAPGLVVTDAAGGAPPVVVLPGPPSELRPMWSEAVTTAPVRAVLDRAEELRQAEIRAYGPPEAELAGHLARHEQVHGSLAEAGLEVTTCVRDGELEIVTRYRPEAQAAYDLLAASLRDGLGAAVFAEGGRRVDDVVAEALLARGETIATAESCTAGLLAGRIADRPGSSAYLIGGFVTYANEAKTAEVGVPTELLDAVGAVSPEVAEAMAEGARRRLGTTYGVGITGVAGPGGGTPEKPVGLVHVAVAHPDGVLHRRLNLGGDRAVIRRRTVVAALHLVREALQRG</sequence>
<dbReference type="Gene3D" id="3.90.950.20">
    <property type="entry name" value="CinA-like"/>
    <property type="match status" value="1"/>
</dbReference>
<protein>
    <recommendedName>
        <fullName evidence="1">CinA-like protein</fullName>
    </recommendedName>
</protein>
<proteinExistence type="inferred from homology"/>
<organism evidence="3 4">
    <name type="scientific">Nocardioides fonticola</name>
    <dbReference type="NCBI Taxonomy" id="450363"/>
    <lineage>
        <taxon>Bacteria</taxon>
        <taxon>Bacillati</taxon>
        <taxon>Actinomycetota</taxon>
        <taxon>Actinomycetes</taxon>
        <taxon>Propionibacteriales</taxon>
        <taxon>Nocardioidaceae</taxon>
        <taxon>Nocardioides</taxon>
    </lineage>
</organism>
<dbReference type="Gene3D" id="3.40.980.10">
    <property type="entry name" value="MoaB/Mog-like domain"/>
    <property type="match status" value="1"/>
</dbReference>
<dbReference type="Pfam" id="PF00994">
    <property type="entry name" value="MoCF_biosynth"/>
    <property type="match status" value="1"/>
</dbReference>
<dbReference type="HAMAP" id="MF_00226_B">
    <property type="entry name" value="CinA_B"/>
    <property type="match status" value="1"/>
</dbReference>
<comment type="similarity">
    <text evidence="1">Belongs to the CinA family.</text>
</comment>